<dbReference type="GO" id="GO:0006354">
    <property type="term" value="P:DNA-templated transcription elongation"/>
    <property type="evidence" value="ECO:0007669"/>
    <property type="project" value="InterPro"/>
</dbReference>
<dbReference type="CDD" id="cd09895">
    <property type="entry name" value="NGN_SP_UpxY"/>
    <property type="match status" value="1"/>
</dbReference>
<dbReference type="InterPro" id="IPR008991">
    <property type="entry name" value="Translation_prot_SH3-like_sf"/>
</dbReference>
<dbReference type="InterPro" id="IPR036735">
    <property type="entry name" value="NGN_dom_sf"/>
</dbReference>
<dbReference type="InterPro" id="IPR006645">
    <property type="entry name" value="NGN-like_dom"/>
</dbReference>
<organism evidence="5 6">
    <name type="scientific">Labilibaculum filiforme</name>
    <dbReference type="NCBI Taxonomy" id="1940526"/>
    <lineage>
        <taxon>Bacteria</taxon>
        <taxon>Pseudomonadati</taxon>
        <taxon>Bacteroidota</taxon>
        <taxon>Bacteroidia</taxon>
        <taxon>Marinilabiliales</taxon>
        <taxon>Marinifilaceae</taxon>
        <taxon>Labilibaculum</taxon>
    </lineage>
</organism>
<evidence type="ECO:0000313" key="6">
    <source>
        <dbReference type="Proteomes" id="UP000233535"/>
    </source>
</evidence>
<dbReference type="PANTHER" id="PTHR30265">
    <property type="entry name" value="RHO-INTERACTING TRANSCRIPTION TERMINATION FACTOR NUSG"/>
    <property type="match status" value="1"/>
</dbReference>
<dbReference type="AlphaFoldDB" id="A0A2N3HYK0"/>
<evidence type="ECO:0000256" key="3">
    <source>
        <dbReference type="ARBA" id="ARBA00023163"/>
    </source>
</evidence>
<keyword evidence="3" id="KW-0804">Transcription</keyword>
<name>A0A2N3HYK0_9BACT</name>
<evidence type="ECO:0000256" key="1">
    <source>
        <dbReference type="ARBA" id="ARBA00022814"/>
    </source>
</evidence>
<dbReference type="NCBIfam" id="NF033644">
    <property type="entry name" value="antiterm_UpxY"/>
    <property type="match status" value="1"/>
</dbReference>
<dbReference type="PROSITE" id="PS01108">
    <property type="entry name" value="RIBOSOMAL_L24"/>
    <property type="match status" value="1"/>
</dbReference>
<reference evidence="5 6" key="1">
    <citation type="journal article" date="2017" name="Front. Microbiol.">
        <title>Labilibaculum manganireducens gen. nov., sp. nov. and Labilibaculum filiforme sp. nov., Novel Bacteroidetes Isolated from Subsurface Sediments of the Baltic Sea.</title>
        <authorList>
            <person name="Vandieken V."/>
            <person name="Marshall I.P."/>
            <person name="Niemann H."/>
            <person name="Engelen B."/>
            <person name="Cypionka H."/>
        </authorList>
    </citation>
    <scope>NUCLEOTIDE SEQUENCE [LARGE SCALE GENOMIC DNA]</scope>
    <source>
        <strain evidence="5 6">59.16B</strain>
    </source>
</reference>
<dbReference type="Gene3D" id="3.30.70.940">
    <property type="entry name" value="NusG, N-terminal domain"/>
    <property type="match status" value="1"/>
</dbReference>
<comment type="caution">
    <text evidence="5">The sequence shown here is derived from an EMBL/GenBank/DDBJ whole genome shotgun (WGS) entry which is preliminary data.</text>
</comment>
<dbReference type="SUPFAM" id="SSF82679">
    <property type="entry name" value="N-utilization substance G protein NusG, N-terminal domain"/>
    <property type="match status" value="1"/>
</dbReference>
<dbReference type="InterPro" id="IPR043425">
    <property type="entry name" value="NusG-like"/>
</dbReference>
<dbReference type="GO" id="GO:0006412">
    <property type="term" value="P:translation"/>
    <property type="evidence" value="ECO:0007669"/>
    <property type="project" value="InterPro"/>
</dbReference>
<evidence type="ECO:0000259" key="4">
    <source>
        <dbReference type="SMART" id="SM00739"/>
    </source>
</evidence>
<dbReference type="InterPro" id="IPR005824">
    <property type="entry name" value="KOW"/>
</dbReference>
<protein>
    <recommendedName>
        <fullName evidence="4">KOW domain-containing protein</fullName>
    </recommendedName>
</protein>
<accession>A0A2N3HYK0</accession>
<dbReference type="Pfam" id="PF02357">
    <property type="entry name" value="NusG"/>
    <property type="match status" value="1"/>
</dbReference>
<feature type="domain" description="KOW" evidence="4">
    <location>
        <begin position="123"/>
        <end position="150"/>
    </location>
</feature>
<dbReference type="GO" id="GO:0005840">
    <property type="term" value="C:ribosome"/>
    <property type="evidence" value="ECO:0007669"/>
    <property type="project" value="InterPro"/>
</dbReference>
<dbReference type="EMBL" id="MVDD01000006">
    <property type="protein sequence ID" value="PKQ63156.1"/>
    <property type="molecule type" value="Genomic_DNA"/>
</dbReference>
<sequence>MTTEKQIIKIKKNYAWHAIYTKSRSEKKLYDELCGKGIKAYLPMQKQLRVWSDRKKWVETPLFTSYVFAQVSAKEYDEVLHSFYAVCYVRIAGKAVVIRDAQIDALRCFLADKGREIEMRGADMAMGDRVKVIAGPLKGVFGEVIEVRGKHRLAIRFESLGACVLTEIKAEDVMGCPNKGGVN</sequence>
<dbReference type="PANTHER" id="PTHR30265:SF4">
    <property type="entry name" value="KOW MOTIF FAMILY PROTEIN, EXPRESSED"/>
    <property type="match status" value="1"/>
</dbReference>
<dbReference type="InterPro" id="IPR005825">
    <property type="entry name" value="Ribosomal_uL24_CS"/>
</dbReference>
<dbReference type="GO" id="GO:0003735">
    <property type="term" value="F:structural constituent of ribosome"/>
    <property type="evidence" value="ECO:0007669"/>
    <property type="project" value="InterPro"/>
</dbReference>
<dbReference type="GO" id="GO:0031564">
    <property type="term" value="P:transcription antitermination"/>
    <property type="evidence" value="ECO:0007669"/>
    <property type="project" value="UniProtKB-KW"/>
</dbReference>
<proteinExistence type="predicted"/>
<gene>
    <name evidence="5" type="ORF">BZG02_10370</name>
</gene>
<dbReference type="RefSeq" id="WP_101261362.1">
    <property type="nucleotide sequence ID" value="NZ_MVDD01000006.1"/>
</dbReference>
<evidence type="ECO:0000313" key="5">
    <source>
        <dbReference type="EMBL" id="PKQ63156.1"/>
    </source>
</evidence>
<dbReference type="OrthoDB" id="9796143at2"/>
<dbReference type="SMART" id="SM00739">
    <property type="entry name" value="KOW"/>
    <property type="match status" value="1"/>
</dbReference>
<keyword evidence="1" id="KW-0889">Transcription antitermination</keyword>
<dbReference type="SUPFAM" id="SSF50104">
    <property type="entry name" value="Translation proteins SH3-like domain"/>
    <property type="match status" value="1"/>
</dbReference>
<evidence type="ECO:0000256" key="2">
    <source>
        <dbReference type="ARBA" id="ARBA00023015"/>
    </source>
</evidence>
<dbReference type="Proteomes" id="UP000233535">
    <property type="component" value="Unassembled WGS sequence"/>
</dbReference>
<keyword evidence="6" id="KW-1185">Reference proteome</keyword>
<keyword evidence="2" id="KW-0805">Transcription regulation</keyword>